<name>A0A2T4JUD7_9RHOB</name>
<dbReference type="AlphaFoldDB" id="A0A2T4JUD7"/>
<sequence>MRKLVHLSDLHFGRDRPELLRPLLDAVNAVKPDLVAISGDLTQRATDAQFRAAAAFIEALEAPVLCVPGNHDVPLHNLFLRVVTPWRRYRRWIGRELEPQYSDEEMIVVGANTVNPLAWQQGWFRSRSLERVRQAFRAEADGQGSQTRIVVAHHPMEHAPGEKKELMRGAERAVDYLSGCGADVILTGHLHTWRAEPFAGVAGREVVLQIHAGTGLSTRMRGEVNDFNLLRISGERIDVLRYAVADDSLTYEVGEQRSFLGGGGRWRRE</sequence>
<evidence type="ECO:0000313" key="6">
    <source>
        <dbReference type="EMBL" id="PTE21528.1"/>
    </source>
</evidence>
<evidence type="ECO:0000256" key="4">
    <source>
        <dbReference type="ARBA" id="ARBA00025742"/>
    </source>
</evidence>
<comment type="similarity">
    <text evidence="4">Belongs to the cyclic nucleotide phosphodiesterase class-III family.</text>
</comment>
<dbReference type="EMBL" id="PZKG01000048">
    <property type="protein sequence ID" value="PTE21528.1"/>
    <property type="molecule type" value="Genomic_DNA"/>
</dbReference>
<dbReference type="Gene3D" id="3.60.21.10">
    <property type="match status" value="1"/>
</dbReference>
<gene>
    <name evidence="6" type="ORF">C5F48_11950</name>
</gene>
<accession>A0A2T4JUD7</accession>
<dbReference type="OrthoDB" id="651281at2"/>
<keyword evidence="7" id="KW-1185">Reference proteome</keyword>
<dbReference type="GO" id="GO:0016787">
    <property type="term" value="F:hydrolase activity"/>
    <property type="evidence" value="ECO:0007669"/>
    <property type="project" value="UniProtKB-KW"/>
</dbReference>
<dbReference type="RefSeq" id="WP_107664144.1">
    <property type="nucleotide sequence ID" value="NZ_PZKG01000048.1"/>
</dbReference>
<organism evidence="6 7">
    <name type="scientific">Cereibacter changlensis JA139</name>
    <dbReference type="NCBI Taxonomy" id="1188249"/>
    <lineage>
        <taxon>Bacteria</taxon>
        <taxon>Pseudomonadati</taxon>
        <taxon>Pseudomonadota</taxon>
        <taxon>Alphaproteobacteria</taxon>
        <taxon>Rhodobacterales</taxon>
        <taxon>Paracoccaceae</taxon>
        <taxon>Cereibacter</taxon>
    </lineage>
</organism>
<feature type="domain" description="Calcineurin-like phosphoesterase" evidence="5">
    <location>
        <begin position="3"/>
        <end position="192"/>
    </location>
</feature>
<dbReference type="InterPro" id="IPR004843">
    <property type="entry name" value="Calcineurin-like_PHP"/>
</dbReference>
<protein>
    <submittedName>
        <fullName evidence="6">Phosphodiesterase</fullName>
    </submittedName>
</protein>
<dbReference type="InterPro" id="IPR050884">
    <property type="entry name" value="CNP_phosphodiesterase-III"/>
</dbReference>
<evidence type="ECO:0000256" key="3">
    <source>
        <dbReference type="ARBA" id="ARBA00023004"/>
    </source>
</evidence>
<evidence type="ECO:0000256" key="1">
    <source>
        <dbReference type="ARBA" id="ARBA00022723"/>
    </source>
</evidence>
<keyword evidence="2" id="KW-0378">Hydrolase</keyword>
<dbReference type="PANTHER" id="PTHR42988:SF2">
    <property type="entry name" value="CYCLIC NUCLEOTIDE PHOSPHODIESTERASE CBUA0032-RELATED"/>
    <property type="match status" value="1"/>
</dbReference>
<dbReference type="GO" id="GO:0046872">
    <property type="term" value="F:metal ion binding"/>
    <property type="evidence" value="ECO:0007669"/>
    <property type="project" value="UniProtKB-KW"/>
</dbReference>
<evidence type="ECO:0000256" key="2">
    <source>
        <dbReference type="ARBA" id="ARBA00022801"/>
    </source>
</evidence>
<comment type="caution">
    <text evidence="6">The sequence shown here is derived from an EMBL/GenBank/DDBJ whole genome shotgun (WGS) entry which is preliminary data.</text>
</comment>
<keyword evidence="3" id="KW-0408">Iron</keyword>
<dbReference type="PANTHER" id="PTHR42988">
    <property type="entry name" value="PHOSPHOHYDROLASE"/>
    <property type="match status" value="1"/>
</dbReference>
<reference evidence="6 7" key="1">
    <citation type="submission" date="2018-03" db="EMBL/GenBank/DDBJ databases">
        <title>Cereibacter changlensis.</title>
        <authorList>
            <person name="Meyer T.E."/>
            <person name="Miller S."/>
            <person name="Lodha T."/>
            <person name="Gandham S."/>
            <person name="Chintalapati S."/>
            <person name="Chintalapati V.R."/>
        </authorList>
    </citation>
    <scope>NUCLEOTIDE SEQUENCE [LARGE SCALE GENOMIC DNA]</scope>
    <source>
        <strain evidence="6 7">JA139</strain>
    </source>
</reference>
<dbReference type="Pfam" id="PF00149">
    <property type="entry name" value="Metallophos"/>
    <property type="match status" value="1"/>
</dbReference>
<dbReference type="SUPFAM" id="SSF56300">
    <property type="entry name" value="Metallo-dependent phosphatases"/>
    <property type="match status" value="1"/>
</dbReference>
<keyword evidence="1" id="KW-0479">Metal-binding</keyword>
<dbReference type="InterPro" id="IPR029052">
    <property type="entry name" value="Metallo-depent_PP-like"/>
</dbReference>
<proteinExistence type="inferred from homology"/>
<evidence type="ECO:0000313" key="7">
    <source>
        <dbReference type="Proteomes" id="UP000241010"/>
    </source>
</evidence>
<dbReference type="Proteomes" id="UP000241010">
    <property type="component" value="Unassembled WGS sequence"/>
</dbReference>
<evidence type="ECO:0000259" key="5">
    <source>
        <dbReference type="Pfam" id="PF00149"/>
    </source>
</evidence>